<feature type="region of interest" description="Disordered" evidence="1">
    <location>
        <begin position="39"/>
        <end position="103"/>
    </location>
</feature>
<dbReference type="AlphaFoldDB" id="A0A1G4Q345"/>
<dbReference type="EMBL" id="FMTE01000005">
    <property type="protein sequence ID" value="SCW39020.1"/>
    <property type="molecule type" value="Genomic_DNA"/>
</dbReference>
<evidence type="ECO:0000313" key="3">
    <source>
        <dbReference type="Proteomes" id="UP000199262"/>
    </source>
</evidence>
<gene>
    <name evidence="2" type="ORF">SAMN02983004_00909</name>
</gene>
<dbReference type="Gene3D" id="1.10.3160.10">
    <property type="entry name" value="Bbcrasp-1"/>
    <property type="match status" value="1"/>
</dbReference>
<dbReference type="OrthoDB" id="352901at2"/>
<dbReference type="InterPro" id="IPR008421">
    <property type="entry name" value="Borrelia_lipoprotein_PFam54/60"/>
</dbReference>
<reference evidence="3" key="1">
    <citation type="submission" date="2016-10" db="EMBL/GenBank/DDBJ databases">
        <authorList>
            <person name="Varghese N."/>
            <person name="Submissions S."/>
        </authorList>
    </citation>
    <scope>NUCLEOTIDE SEQUENCE [LARGE SCALE GENOMIC DNA]</scope>
    <source>
        <strain evidence="3">ATCC 51557</strain>
    </source>
</reference>
<feature type="compositionally biased region" description="Polar residues" evidence="1">
    <location>
        <begin position="53"/>
        <end position="103"/>
    </location>
</feature>
<keyword evidence="2" id="KW-0449">Lipoprotein</keyword>
<evidence type="ECO:0000256" key="1">
    <source>
        <dbReference type="SAM" id="MobiDB-lite"/>
    </source>
</evidence>
<dbReference type="Proteomes" id="UP000199262">
    <property type="component" value="Unassembled WGS sequence"/>
</dbReference>
<dbReference type="NCBIfam" id="NF033729">
    <property type="entry name" value="borfam54_2"/>
    <property type="match status" value="2"/>
</dbReference>
<accession>A0A1G4Q345</accession>
<keyword evidence="3" id="KW-1185">Reference proteome</keyword>
<evidence type="ECO:0000313" key="2">
    <source>
        <dbReference type="EMBL" id="SCW39020.1"/>
    </source>
</evidence>
<sequence>MTKNKLNIIKLNIAIVLALICISCDVNKIDPKIKSHTNTKQTTQNFKNKSQGLKKNSNQESQDSGSSNQESQNLGNPSNQKSQDLKNYSNQSRDLGNPSNQESQKYRFLNKESQRFRFLHQESQKYEFLYQESQENGVSKLEKIGKILETEKKQEYAQIDNIATTQFDFLETFKLDSDDNISGDKRIQLKRIIYSSLNYDTNKIETLKEILEKLLKNYKHKNIAKEFIYDTSLGIQLNLDSRLEKITNKLLTLSQEESKQLLVNMKYDLKLKQRFAKTLNETIDAYNQNSQNIKTDDEKLANHMNENFKDFNSSLNPLYSTY</sequence>
<proteinExistence type="predicted"/>
<name>A0A1G4Q345_BORJA</name>
<protein>
    <submittedName>
        <fullName evidence="2">Lipoprotein</fullName>
    </submittedName>
</protein>
<dbReference type="Pfam" id="PF05714">
    <property type="entry name" value="PFam54_60"/>
    <property type="match status" value="1"/>
</dbReference>
<feature type="compositionally biased region" description="Low complexity" evidence="1">
    <location>
        <begin position="39"/>
        <end position="51"/>
    </location>
</feature>
<dbReference type="RefSeq" id="WP_091973486.1">
    <property type="nucleotide sequence ID" value="NZ_FMTE01000005.1"/>
</dbReference>
<organism evidence="2 3">
    <name type="scientific">Borreliella japonica</name>
    <name type="common">Borrelia japonica</name>
    <dbReference type="NCBI Taxonomy" id="34095"/>
    <lineage>
        <taxon>Bacteria</taxon>
        <taxon>Pseudomonadati</taxon>
        <taxon>Spirochaetota</taxon>
        <taxon>Spirochaetia</taxon>
        <taxon>Spirochaetales</taxon>
        <taxon>Borreliaceae</taxon>
        <taxon>Borreliella</taxon>
    </lineage>
</organism>